<comment type="caution">
    <text evidence="1">The sequence shown here is derived from an EMBL/GenBank/DDBJ whole genome shotgun (WGS) entry which is preliminary data.</text>
</comment>
<dbReference type="RefSeq" id="XP_025471311.1">
    <property type="nucleotide sequence ID" value="XM_025606609.1"/>
</dbReference>
<dbReference type="EMBL" id="MSFK01000004">
    <property type="protein sequence ID" value="PWY94550.1"/>
    <property type="molecule type" value="Genomic_DNA"/>
</dbReference>
<keyword evidence="2" id="KW-1185">Reference proteome</keyword>
<accession>A0A317XDD5</accession>
<evidence type="ECO:0000313" key="2">
    <source>
        <dbReference type="Proteomes" id="UP000246702"/>
    </source>
</evidence>
<protein>
    <submittedName>
        <fullName evidence="1">Uncharacterized protein</fullName>
    </submittedName>
</protein>
<dbReference type="GeneID" id="37108752"/>
<evidence type="ECO:0000313" key="1">
    <source>
        <dbReference type="EMBL" id="PWY94550.1"/>
    </source>
</evidence>
<dbReference type="Proteomes" id="UP000246702">
    <property type="component" value="Unassembled WGS sequence"/>
</dbReference>
<organism evidence="1 2">
    <name type="scientific">Aspergillus sclerotioniger CBS 115572</name>
    <dbReference type="NCBI Taxonomy" id="1450535"/>
    <lineage>
        <taxon>Eukaryota</taxon>
        <taxon>Fungi</taxon>
        <taxon>Dikarya</taxon>
        <taxon>Ascomycota</taxon>
        <taxon>Pezizomycotina</taxon>
        <taxon>Eurotiomycetes</taxon>
        <taxon>Eurotiomycetidae</taxon>
        <taxon>Eurotiales</taxon>
        <taxon>Aspergillaceae</taxon>
        <taxon>Aspergillus</taxon>
        <taxon>Aspergillus subgen. Circumdati</taxon>
    </lineage>
</organism>
<dbReference type="AlphaFoldDB" id="A0A317XDD5"/>
<proteinExistence type="predicted"/>
<reference evidence="1 2" key="1">
    <citation type="submission" date="2016-12" db="EMBL/GenBank/DDBJ databases">
        <title>The genomes of Aspergillus section Nigri reveals drivers in fungal speciation.</title>
        <authorList>
            <consortium name="DOE Joint Genome Institute"/>
            <person name="Vesth T.C."/>
            <person name="Nybo J."/>
            <person name="Theobald S."/>
            <person name="Brandl J."/>
            <person name="Frisvad J.C."/>
            <person name="Nielsen K.F."/>
            <person name="Lyhne E.K."/>
            <person name="Kogle M.E."/>
            <person name="Kuo A."/>
            <person name="Riley R."/>
            <person name="Clum A."/>
            <person name="Nolan M."/>
            <person name="Lipzen A."/>
            <person name="Salamov A."/>
            <person name="Henrissat B."/>
            <person name="Wiebenga A."/>
            <person name="De Vries R.P."/>
            <person name="Grigoriev I.V."/>
            <person name="Mortensen U.H."/>
            <person name="Andersen M.R."/>
            <person name="Baker S.E."/>
        </authorList>
    </citation>
    <scope>NUCLEOTIDE SEQUENCE [LARGE SCALE GENOMIC DNA]</scope>
    <source>
        <strain evidence="1 2">CBS 115572</strain>
    </source>
</reference>
<sequence>MIYKANSLVFSKPFRALYFLLCLAERVPWFSHTPHAAHWHDWLHRLSSRGISSATPALSMRHGWPTLNSMHNSDYSYTTECGYVRVVAVHDRKAFRCSN</sequence>
<name>A0A317XDD5_9EURO</name>
<gene>
    <name evidence="1" type="ORF">BO94DRAFT_278211</name>
</gene>